<dbReference type="EMBL" id="FNSA01000003">
    <property type="protein sequence ID" value="SEC80656.1"/>
    <property type="molecule type" value="Genomic_DNA"/>
</dbReference>
<gene>
    <name evidence="3" type="ORF">SAMN04489793_3236</name>
</gene>
<feature type="region of interest" description="Disordered" evidence="1">
    <location>
        <begin position="120"/>
        <end position="146"/>
    </location>
</feature>
<feature type="transmembrane region" description="Helical" evidence="2">
    <location>
        <begin position="41"/>
        <end position="64"/>
    </location>
</feature>
<dbReference type="AlphaFoldDB" id="A0A1H4VI53"/>
<evidence type="ECO:0000256" key="1">
    <source>
        <dbReference type="SAM" id="MobiDB-lite"/>
    </source>
</evidence>
<name>A0A1H4VI53_TSUTY</name>
<keyword evidence="2" id="KW-0472">Membrane</keyword>
<protein>
    <submittedName>
        <fullName evidence="3">Uncharacterized protein</fullName>
    </submittedName>
</protein>
<evidence type="ECO:0000256" key="2">
    <source>
        <dbReference type="SAM" id="Phobius"/>
    </source>
</evidence>
<sequence length="301" mass="30758">MSPKLLRSTAGNLARRAMQSVFTPAGERILRVVGHKRALKITLGVTLVLTAITVSVAMVLISVIGSAARPVLVVANVVGSVADLFGSSDSSGSEIDPADMSAMARSDPLTCRAQPPVTKIATASTPTSIPPRASTESTSATPSPSAAGVRPIIVGVNGTLERADAKKLVDPVPPKTSALTAQVWFLYRLAGLGEWSTFTAAYRQAGFTGKEAGSDVATKQAVRLAAGSDLSPYQLTAAALAVSGLLTGRYTEPNESYRGEAMAAIMEHCEGVGESSSSPVPSSGSRTTESAAATTTRAAGA</sequence>
<organism evidence="3 4">
    <name type="scientific">Tsukamurella tyrosinosolvens</name>
    <dbReference type="NCBI Taxonomy" id="57704"/>
    <lineage>
        <taxon>Bacteria</taxon>
        <taxon>Bacillati</taxon>
        <taxon>Actinomycetota</taxon>
        <taxon>Actinomycetes</taxon>
        <taxon>Mycobacteriales</taxon>
        <taxon>Tsukamurellaceae</taxon>
        <taxon>Tsukamurella</taxon>
    </lineage>
</organism>
<feature type="compositionally biased region" description="Low complexity" evidence="1">
    <location>
        <begin position="272"/>
        <end position="301"/>
    </location>
</feature>
<keyword evidence="2" id="KW-1133">Transmembrane helix</keyword>
<evidence type="ECO:0000313" key="3">
    <source>
        <dbReference type="EMBL" id="SEC80656.1"/>
    </source>
</evidence>
<dbReference type="OrthoDB" id="4762665at2"/>
<dbReference type="RefSeq" id="WP_139286209.1">
    <property type="nucleotide sequence ID" value="NZ_FNSA01000003.1"/>
</dbReference>
<keyword evidence="4" id="KW-1185">Reference proteome</keyword>
<dbReference type="Proteomes" id="UP000182241">
    <property type="component" value="Unassembled WGS sequence"/>
</dbReference>
<reference evidence="4" key="1">
    <citation type="submission" date="2016-10" db="EMBL/GenBank/DDBJ databases">
        <authorList>
            <person name="Varghese N."/>
            <person name="Submissions S."/>
        </authorList>
    </citation>
    <scope>NUCLEOTIDE SEQUENCE [LARGE SCALE GENOMIC DNA]</scope>
    <source>
        <strain evidence="4">DSM 44234</strain>
    </source>
</reference>
<keyword evidence="2" id="KW-0812">Transmembrane</keyword>
<accession>A0A1H4VI53</accession>
<feature type="compositionally biased region" description="Low complexity" evidence="1">
    <location>
        <begin position="130"/>
        <end position="146"/>
    </location>
</feature>
<feature type="region of interest" description="Disordered" evidence="1">
    <location>
        <begin position="270"/>
        <end position="301"/>
    </location>
</feature>
<proteinExistence type="predicted"/>
<evidence type="ECO:0000313" key="4">
    <source>
        <dbReference type="Proteomes" id="UP000182241"/>
    </source>
</evidence>